<gene>
    <name evidence="1" type="ORF">BDE18_1134</name>
</gene>
<name>A0ABX9SCP9_PARPN</name>
<evidence type="ECO:0000313" key="1">
    <source>
        <dbReference type="EMBL" id="RKS51855.1"/>
    </source>
</evidence>
<keyword evidence="2" id="KW-1185">Reference proteome</keyword>
<protein>
    <submittedName>
        <fullName evidence="1">Uncharacterized protein</fullName>
    </submittedName>
</protein>
<dbReference type="EMBL" id="RBLI01000001">
    <property type="protein sequence ID" value="RKS51855.1"/>
    <property type="molecule type" value="Genomic_DNA"/>
</dbReference>
<sequence length="348" mass="39078">MKIIHVWFLRLAMIFVTCPLPEAHAWTRDQFTIAPTLMKLRMLGEEIHEPQVWQLAGRLAYQEGFGSSGFQKRASNWSLQPIINYDTNVNNGFSNDAINIGGLDFLVDEQFRREQAPVVGASLSGSHVWGLSRKLSFNVDHTARYVHAWNGNYDKWSVAVQPCVAYFIASASRAYACGATERAVTELTERKEKSISLGASTAYTIGTYFQSSQITMKRSTISSGVDYVQDSITYQHETLLGDGTLVGVKVKLSEAVDNVFVSREFFHLTAAKIVAGRRLEAGYIQENRRGGMFLNEARKEKLRGIIVSARISNSLSMRVGRFHNEASNSFNNDQFTVFDININLLKLR</sequence>
<accession>A0ABX9SCP9</accession>
<organism evidence="1 2">
    <name type="scientific">Paracoccus pantotrophus</name>
    <name type="common">Thiosphaera pantotropha</name>
    <dbReference type="NCBI Taxonomy" id="82367"/>
    <lineage>
        <taxon>Bacteria</taxon>
        <taxon>Pseudomonadati</taxon>
        <taxon>Pseudomonadota</taxon>
        <taxon>Alphaproteobacteria</taxon>
        <taxon>Rhodobacterales</taxon>
        <taxon>Paracoccaceae</taxon>
        <taxon>Paracoccus</taxon>
    </lineage>
</organism>
<comment type="caution">
    <text evidence="1">The sequence shown here is derived from an EMBL/GenBank/DDBJ whole genome shotgun (WGS) entry which is preliminary data.</text>
</comment>
<proteinExistence type="predicted"/>
<evidence type="ECO:0000313" key="2">
    <source>
        <dbReference type="Proteomes" id="UP000273626"/>
    </source>
</evidence>
<reference evidence="1" key="1">
    <citation type="submission" date="2018-10" db="EMBL/GenBank/DDBJ databases">
        <title>Genomic Encyclopedia of Archaeal and Bacterial Type Strains, Phase II (KMG-II): from individual species to whole genera.</title>
        <authorList>
            <person name="Goeker M."/>
        </authorList>
    </citation>
    <scope>NUCLEOTIDE SEQUENCE [LARGE SCALE GENOMIC DNA]</scope>
    <source>
        <strain evidence="1">DSM 2944</strain>
    </source>
</reference>
<dbReference type="Proteomes" id="UP000273626">
    <property type="component" value="Unassembled WGS sequence"/>
</dbReference>